<accession>A0A9X9HV17</accession>
<reference evidence="1" key="1">
    <citation type="submission" date="2021-04" db="EMBL/GenBank/DDBJ databases">
        <title>Characterizing Neisseria spp. as novel respiratory pathobionts in bronchiectasis.</title>
        <authorList>
            <person name="Li L."/>
            <person name="Mac Aogain M."/>
            <person name="Xu T."/>
            <person name="Jaggi T.K."/>
            <person name="Chan L.Y."/>
            <person name="Keir H.R."/>
            <person name="Dicker A.J."/>
            <person name="Qu J."/>
            <person name="Liu Y."/>
            <person name="Chen H.S."/>
            <person name="Koh M.S."/>
            <person name="Ong T.H."/>
            <person name="Lim A.Y.H."/>
            <person name="Abisheganaden J."/>
            <person name="Low T.B."/>
            <person name="Oliver B.G."/>
            <person name="Tan N.S."/>
            <person name="Fang M."/>
            <person name="Chalmers J.D."/>
            <person name="Chotirmall S.H."/>
        </authorList>
    </citation>
    <scope>NUCLEOTIDE SEQUENCE</scope>
    <source>
        <strain evidence="1">TT0077</strain>
    </source>
</reference>
<evidence type="ECO:0000313" key="2">
    <source>
        <dbReference type="Proteomes" id="UP001057296"/>
    </source>
</evidence>
<protein>
    <submittedName>
        <fullName evidence="1">Uncharacterized protein</fullName>
    </submittedName>
</protein>
<dbReference type="AlphaFoldDB" id="A0A9X9HV17"/>
<name>A0A9X9HV17_NEISU</name>
<organism evidence="1 2">
    <name type="scientific">Neisseria subflava</name>
    <dbReference type="NCBI Taxonomy" id="28449"/>
    <lineage>
        <taxon>Bacteria</taxon>
        <taxon>Pseudomonadati</taxon>
        <taxon>Pseudomonadota</taxon>
        <taxon>Betaproteobacteria</taxon>
        <taxon>Neisseriales</taxon>
        <taxon>Neisseriaceae</taxon>
        <taxon>Neisseria</taxon>
    </lineage>
</organism>
<dbReference type="RefSeq" id="WP_254324641.1">
    <property type="nucleotide sequence ID" value="NZ_CP073115.1"/>
</dbReference>
<gene>
    <name evidence="1" type="ORF">KCG54_03310</name>
</gene>
<evidence type="ECO:0000313" key="1">
    <source>
        <dbReference type="EMBL" id="UTG70364.1"/>
    </source>
</evidence>
<dbReference type="Proteomes" id="UP001057296">
    <property type="component" value="Chromosome"/>
</dbReference>
<proteinExistence type="predicted"/>
<dbReference type="EMBL" id="CP073115">
    <property type="protein sequence ID" value="UTG70364.1"/>
    <property type="molecule type" value="Genomic_DNA"/>
</dbReference>
<sequence length="92" mass="11099">MNKMLFFIFISLYLFIGIVYRIGEFDNNYILFLKKPWSFQSLYYDSIGERDIQDVPKGQLKQFLLYCDANIFDQFPCTVETKEEVKKYLSEH</sequence>